<dbReference type="Proteomes" id="UP001056120">
    <property type="component" value="Linkage Group LG08"/>
</dbReference>
<accession>A0ACB9IGF0</accession>
<gene>
    <name evidence="1" type="ORF">L1987_23250</name>
</gene>
<protein>
    <submittedName>
        <fullName evidence="1">Uncharacterized protein</fullName>
    </submittedName>
</protein>
<evidence type="ECO:0000313" key="2">
    <source>
        <dbReference type="Proteomes" id="UP001056120"/>
    </source>
</evidence>
<proteinExistence type="predicted"/>
<keyword evidence="2" id="KW-1185">Reference proteome</keyword>
<evidence type="ECO:0000313" key="1">
    <source>
        <dbReference type="EMBL" id="KAI3807324.1"/>
    </source>
</evidence>
<sequence length="165" mass="18946">MGLPQQKTTWLIQDLDRGADMEEPPSTFMEPSEEYTSEEDTRASAEKGFRSKRGEVPTSPLAFERHLSYDDSPSDSHREEVDGATWQEVGITYPCWRQRDSATEEDGKVLMEPSEEYTSEEYTRAHAEKVFRRKRGEIPTSPLAFKRHVSYDDFPVPTPPTTIEP</sequence>
<comment type="caution">
    <text evidence="1">The sequence shown here is derived from an EMBL/GenBank/DDBJ whole genome shotgun (WGS) entry which is preliminary data.</text>
</comment>
<reference evidence="2" key="1">
    <citation type="journal article" date="2022" name="Mol. Ecol. Resour.">
        <title>The genomes of chicory, endive, great burdock and yacon provide insights into Asteraceae palaeo-polyploidization history and plant inulin production.</title>
        <authorList>
            <person name="Fan W."/>
            <person name="Wang S."/>
            <person name="Wang H."/>
            <person name="Wang A."/>
            <person name="Jiang F."/>
            <person name="Liu H."/>
            <person name="Zhao H."/>
            <person name="Xu D."/>
            <person name="Zhang Y."/>
        </authorList>
    </citation>
    <scope>NUCLEOTIDE SEQUENCE [LARGE SCALE GENOMIC DNA]</scope>
    <source>
        <strain evidence="2">cv. Yunnan</strain>
    </source>
</reference>
<name>A0ACB9IGF0_9ASTR</name>
<dbReference type="EMBL" id="CM042025">
    <property type="protein sequence ID" value="KAI3807324.1"/>
    <property type="molecule type" value="Genomic_DNA"/>
</dbReference>
<organism evidence="1 2">
    <name type="scientific">Smallanthus sonchifolius</name>
    <dbReference type="NCBI Taxonomy" id="185202"/>
    <lineage>
        <taxon>Eukaryota</taxon>
        <taxon>Viridiplantae</taxon>
        <taxon>Streptophyta</taxon>
        <taxon>Embryophyta</taxon>
        <taxon>Tracheophyta</taxon>
        <taxon>Spermatophyta</taxon>
        <taxon>Magnoliopsida</taxon>
        <taxon>eudicotyledons</taxon>
        <taxon>Gunneridae</taxon>
        <taxon>Pentapetalae</taxon>
        <taxon>asterids</taxon>
        <taxon>campanulids</taxon>
        <taxon>Asterales</taxon>
        <taxon>Asteraceae</taxon>
        <taxon>Asteroideae</taxon>
        <taxon>Heliantheae alliance</taxon>
        <taxon>Millerieae</taxon>
        <taxon>Smallanthus</taxon>
    </lineage>
</organism>
<reference evidence="1 2" key="2">
    <citation type="journal article" date="2022" name="Mol. Ecol. Resour.">
        <title>The genomes of chicory, endive, great burdock and yacon provide insights into Asteraceae paleo-polyploidization history and plant inulin production.</title>
        <authorList>
            <person name="Fan W."/>
            <person name="Wang S."/>
            <person name="Wang H."/>
            <person name="Wang A."/>
            <person name="Jiang F."/>
            <person name="Liu H."/>
            <person name="Zhao H."/>
            <person name="Xu D."/>
            <person name="Zhang Y."/>
        </authorList>
    </citation>
    <scope>NUCLEOTIDE SEQUENCE [LARGE SCALE GENOMIC DNA]</scope>
    <source>
        <strain evidence="2">cv. Yunnan</strain>
        <tissue evidence="1">Leaves</tissue>
    </source>
</reference>